<dbReference type="EMBL" id="GBXM01098069">
    <property type="protein sequence ID" value="JAH10508.1"/>
    <property type="molecule type" value="Transcribed_RNA"/>
</dbReference>
<accession>A0A0E9Q311</accession>
<organism evidence="1">
    <name type="scientific">Anguilla anguilla</name>
    <name type="common">European freshwater eel</name>
    <name type="synonym">Muraena anguilla</name>
    <dbReference type="NCBI Taxonomy" id="7936"/>
    <lineage>
        <taxon>Eukaryota</taxon>
        <taxon>Metazoa</taxon>
        <taxon>Chordata</taxon>
        <taxon>Craniata</taxon>
        <taxon>Vertebrata</taxon>
        <taxon>Euteleostomi</taxon>
        <taxon>Actinopterygii</taxon>
        <taxon>Neopterygii</taxon>
        <taxon>Teleostei</taxon>
        <taxon>Anguilliformes</taxon>
        <taxon>Anguillidae</taxon>
        <taxon>Anguilla</taxon>
    </lineage>
</organism>
<reference evidence="1" key="2">
    <citation type="journal article" date="2015" name="Fish Shellfish Immunol.">
        <title>Early steps in the European eel (Anguilla anguilla)-Vibrio vulnificus interaction in the gills: Role of the RtxA13 toxin.</title>
        <authorList>
            <person name="Callol A."/>
            <person name="Pajuelo D."/>
            <person name="Ebbesson L."/>
            <person name="Teles M."/>
            <person name="MacKenzie S."/>
            <person name="Amaro C."/>
        </authorList>
    </citation>
    <scope>NUCLEOTIDE SEQUENCE</scope>
</reference>
<evidence type="ECO:0000313" key="1">
    <source>
        <dbReference type="EMBL" id="JAH10508.1"/>
    </source>
</evidence>
<dbReference type="AlphaFoldDB" id="A0A0E9Q311"/>
<proteinExistence type="predicted"/>
<reference evidence="1" key="1">
    <citation type="submission" date="2014-11" db="EMBL/GenBank/DDBJ databases">
        <authorList>
            <person name="Amaro Gonzalez C."/>
        </authorList>
    </citation>
    <scope>NUCLEOTIDE SEQUENCE</scope>
</reference>
<sequence>MVCTGITEKDSNMHASYVPTFRTLIRNKCIS</sequence>
<name>A0A0E9Q311_ANGAN</name>
<protein>
    <submittedName>
        <fullName evidence="1">Uncharacterized protein</fullName>
    </submittedName>
</protein>